<evidence type="ECO:0000313" key="14">
    <source>
        <dbReference type="Proteomes" id="UP000642509"/>
    </source>
</evidence>
<evidence type="ECO:0000256" key="8">
    <source>
        <dbReference type="SAM" id="MobiDB-lite"/>
    </source>
</evidence>
<dbReference type="InterPro" id="IPR016055">
    <property type="entry name" value="A-D-PHexomutase_a/b/a-I/II/III"/>
</dbReference>
<keyword evidence="6" id="KW-0413">Isomerase</keyword>
<dbReference type="InterPro" id="IPR005846">
    <property type="entry name" value="A-D-PHexomutase_a/b/a-III"/>
</dbReference>
<gene>
    <name evidence="13" type="ORF">GCM10010977_10390</name>
</gene>
<evidence type="ECO:0000256" key="2">
    <source>
        <dbReference type="ARBA" id="ARBA00010231"/>
    </source>
</evidence>
<evidence type="ECO:0000259" key="10">
    <source>
        <dbReference type="Pfam" id="PF02878"/>
    </source>
</evidence>
<organism evidence="13 14">
    <name type="scientific">Citricoccus zhacaiensis</name>
    <dbReference type="NCBI Taxonomy" id="489142"/>
    <lineage>
        <taxon>Bacteria</taxon>
        <taxon>Bacillati</taxon>
        <taxon>Actinomycetota</taxon>
        <taxon>Actinomycetes</taxon>
        <taxon>Micrococcales</taxon>
        <taxon>Micrococcaceae</taxon>
        <taxon>Citricoccus</taxon>
    </lineage>
</organism>
<dbReference type="PANTHER" id="PTHR22573">
    <property type="entry name" value="PHOSPHOHEXOMUTASE FAMILY MEMBER"/>
    <property type="match status" value="1"/>
</dbReference>
<feature type="region of interest" description="Disordered" evidence="8">
    <location>
        <begin position="323"/>
        <end position="342"/>
    </location>
</feature>
<evidence type="ECO:0000256" key="3">
    <source>
        <dbReference type="ARBA" id="ARBA00022553"/>
    </source>
</evidence>
<dbReference type="InterPro" id="IPR005843">
    <property type="entry name" value="A-D-PHexomutase_C"/>
</dbReference>
<evidence type="ECO:0000256" key="6">
    <source>
        <dbReference type="ARBA" id="ARBA00023235"/>
    </source>
</evidence>
<feature type="domain" description="Alpha-D-phosphohexomutase alpha/beta/alpha" evidence="12">
    <location>
        <begin position="360"/>
        <end position="480"/>
    </location>
</feature>
<dbReference type="PROSITE" id="PS00710">
    <property type="entry name" value="PGM_PMM"/>
    <property type="match status" value="1"/>
</dbReference>
<dbReference type="PANTHER" id="PTHR22573:SF57">
    <property type="entry name" value="PHOSPHOGLUCOMUTASE"/>
    <property type="match status" value="1"/>
</dbReference>
<keyword evidence="5 7" id="KW-0460">Magnesium</keyword>
<evidence type="ECO:0000256" key="1">
    <source>
        <dbReference type="ARBA" id="ARBA00001946"/>
    </source>
</evidence>
<keyword evidence="3" id="KW-0597">Phosphoprotein</keyword>
<comment type="caution">
    <text evidence="13">The sequence shown here is derived from an EMBL/GenBank/DDBJ whole genome shotgun (WGS) entry which is preliminary data.</text>
</comment>
<dbReference type="Pfam" id="PF02880">
    <property type="entry name" value="PGM_PMM_III"/>
    <property type="match status" value="1"/>
</dbReference>
<evidence type="ECO:0000313" key="13">
    <source>
        <dbReference type="EMBL" id="GGO43063.1"/>
    </source>
</evidence>
<evidence type="ECO:0000256" key="5">
    <source>
        <dbReference type="ARBA" id="ARBA00022842"/>
    </source>
</evidence>
<evidence type="ECO:0000259" key="9">
    <source>
        <dbReference type="Pfam" id="PF00408"/>
    </source>
</evidence>
<sequence length="584" mass="61111">MSSENASPDPAATQVKPAAERAGTRALAQDLVDVPALLAAYAELHPDPANPAQQVSFGTSGHRGSSLKASFNEDHIAAITQAIIEYRAAQGVTGPLLMGRDTHALSGPAQDTALEVLMGNGVHTLIDSRDGFTPTPAVSHAILALNAEVPAGVGPSEAGQTGQADGIVITPSHNPPTDGGIKYNPPHGGPADTDATNWIADRANALLAGGLADVQRIPLAEARQHEALGTYDFLGRYVSDLPKVIDLDAIRQARVRIGADPMGGASVGYWGEIGTRHGLDLTVVNPEVDPQWGFMTLDWDGKIRMDCSSPNAMASLIERMRSEDTGENESAGAAPFDIATGNDADADRHGIVTPDGGLMNPNHFLSVAIDYLYRHRHGWPAGAGVGKTLVSSSMIDRVAAGLGRPLVEVPVGFKWFVPGLLDGTGVFGGEESAGASFVRFDGSAWSTDKDGLLLCLLAAEIRAVTGKTPTEYYAELVEQYGDPVYARIDAPATTEQKAKLKKMSPSDVTADTLAGEPITAKMTEALGNGAAVGGLKVTTENAWFAARPSGTEDVYKIYAESFVSAEHLAQVQAEAKAIVDSVIA</sequence>
<proteinExistence type="inferred from homology"/>
<feature type="domain" description="Alpha-D-phosphohexomutase alpha/beta/alpha" evidence="10">
    <location>
        <begin position="56"/>
        <end position="205"/>
    </location>
</feature>
<dbReference type="InterPro" id="IPR045244">
    <property type="entry name" value="PGM"/>
</dbReference>
<evidence type="ECO:0000256" key="7">
    <source>
        <dbReference type="RuleBase" id="RU004326"/>
    </source>
</evidence>
<dbReference type="Gene3D" id="3.40.120.10">
    <property type="entry name" value="Alpha-D-Glucose-1,6-Bisphosphate, subunit A, domain 3"/>
    <property type="match status" value="3"/>
</dbReference>
<feature type="region of interest" description="Disordered" evidence="8">
    <location>
        <begin position="1"/>
        <end position="22"/>
    </location>
</feature>
<dbReference type="NCBIfam" id="TIGR01132">
    <property type="entry name" value="pgm"/>
    <property type="match status" value="1"/>
</dbReference>
<name>A0ABQ2LTU6_9MICC</name>
<keyword evidence="4 7" id="KW-0479">Metal-binding</keyword>
<evidence type="ECO:0000256" key="4">
    <source>
        <dbReference type="ARBA" id="ARBA00022723"/>
    </source>
</evidence>
<dbReference type="Pfam" id="PF00408">
    <property type="entry name" value="PGM_PMM_IV"/>
    <property type="match status" value="1"/>
</dbReference>
<dbReference type="InterPro" id="IPR005845">
    <property type="entry name" value="A-D-PHexomutase_a/b/a-II"/>
</dbReference>
<evidence type="ECO:0000259" key="11">
    <source>
        <dbReference type="Pfam" id="PF02879"/>
    </source>
</evidence>
<feature type="domain" description="Alpha-D-phosphohexomutase alpha/beta/alpha" evidence="11">
    <location>
        <begin position="236"/>
        <end position="356"/>
    </location>
</feature>
<accession>A0ABQ2LTU6</accession>
<dbReference type="RefSeq" id="WP_188804854.1">
    <property type="nucleotide sequence ID" value="NZ_BAAAOU010000001.1"/>
</dbReference>
<dbReference type="InterPro" id="IPR005852">
    <property type="entry name" value="PGM_a-D-Glc-sp"/>
</dbReference>
<dbReference type="InterPro" id="IPR036900">
    <property type="entry name" value="A-D-PHexomutase_C_sf"/>
</dbReference>
<comment type="cofactor">
    <cofactor evidence="1">
        <name>Mg(2+)</name>
        <dbReference type="ChEBI" id="CHEBI:18420"/>
    </cofactor>
</comment>
<dbReference type="Gene3D" id="3.30.310.50">
    <property type="entry name" value="Alpha-D-phosphohexomutase, C-terminal domain"/>
    <property type="match status" value="1"/>
</dbReference>
<comment type="similarity">
    <text evidence="2 7">Belongs to the phosphohexose mutase family.</text>
</comment>
<dbReference type="Pfam" id="PF02879">
    <property type="entry name" value="PGM_PMM_II"/>
    <property type="match status" value="1"/>
</dbReference>
<dbReference type="SUPFAM" id="SSF55957">
    <property type="entry name" value="Phosphoglucomutase, C-terminal domain"/>
    <property type="match status" value="1"/>
</dbReference>
<feature type="domain" description="Alpha-D-phosphohexomutase C-terminal" evidence="9">
    <location>
        <begin position="531"/>
        <end position="575"/>
    </location>
</feature>
<protein>
    <submittedName>
        <fullName evidence="13">Phosphoglucomutase, alpha-D-glucose phosphate-specific</fullName>
    </submittedName>
</protein>
<dbReference type="CDD" id="cd05801">
    <property type="entry name" value="PGM_like3"/>
    <property type="match status" value="1"/>
</dbReference>
<dbReference type="InterPro" id="IPR005844">
    <property type="entry name" value="A-D-PHexomutase_a/b/a-I"/>
</dbReference>
<dbReference type="EMBL" id="BMLQ01000002">
    <property type="protein sequence ID" value="GGO43063.1"/>
    <property type="molecule type" value="Genomic_DNA"/>
</dbReference>
<dbReference type="SUPFAM" id="SSF53738">
    <property type="entry name" value="Phosphoglucomutase, first 3 domains"/>
    <property type="match status" value="3"/>
</dbReference>
<dbReference type="Proteomes" id="UP000642509">
    <property type="component" value="Unassembled WGS sequence"/>
</dbReference>
<reference evidence="14" key="1">
    <citation type="journal article" date="2019" name="Int. J. Syst. Evol. Microbiol.">
        <title>The Global Catalogue of Microorganisms (GCM) 10K type strain sequencing project: providing services to taxonomists for standard genome sequencing and annotation.</title>
        <authorList>
            <consortium name="The Broad Institute Genomics Platform"/>
            <consortium name="The Broad Institute Genome Sequencing Center for Infectious Disease"/>
            <person name="Wu L."/>
            <person name="Ma J."/>
        </authorList>
    </citation>
    <scope>NUCLEOTIDE SEQUENCE [LARGE SCALE GENOMIC DNA]</scope>
    <source>
        <strain evidence="14">CGMCC 1.7064</strain>
    </source>
</reference>
<evidence type="ECO:0000259" key="12">
    <source>
        <dbReference type="Pfam" id="PF02880"/>
    </source>
</evidence>
<dbReference type="Pfam" id="PF02878">
    <property type="entry name" value="PGM_PMM_I"/>
    <property type="match status" value="1"/>
</dbReference>
<keyword evidence="14" id="KW-1185">Reference proteome</keyword>
<dbReference type="InterPro" id="IPR016066">
    <property type="entry name" value="A-D-PHexomutase_CS"/>
</dbReference>